<evidence type="ECO:0000256" key="2">
    <source>
        <dbReference type="ARBA" id="ARBA00023015"/>
    </source>
</evidence>
<organism evidence="11 12">
    <name type="scientific">Ananas comosus</name>
    <name type="common">Pineapple</name>
    <name type="synonym">Ananas ananas</name>
    <dbReference type="NCBI Taxonomy" id="4615"/>
    <lineage>
        <taxon>Eukaryota</taxon>
        <taxon>Viridiplantae</taxon>
        <taxon>Streptophyta</taxon>
        <taxon>Embryophyta</taxon>
        <taxon>Tracheophyta</taxon>
        <taxon>Spermatophyta</taxon>
        <taxon>Magnoliopsida</taxon>
        <taxon>Liliopsida</taxon>
        <taxon>Poales</taxon>
        <taxon>Bromeliaceae</taxon>
        <taxon>Bromelioideae</taxon>
        <taxon>Ananas</taxon>
    </lineage>
</organism>
<evidence type="ECO:0000256" key="3">
    <source>
        <dbReference type="ARBA" id="ARBA00023125"/>
    </source>
</evidence>
<name>A0A199V8E8_ANACO</name>
<protein>
    <recommendedName>
        <fullName evidence="8">Nuclear transcription factor Y subunit</fullName>
    </recommendedName>
</protein>
<sequence length="357" mass="38669">MTFKSPGGGVGQVSVTQPSNGTPLPWWIGGGSHALYGDSLSQFKSLNLENSNNREDQVSIVSKQMNQAMGPMLTQGSPVVEKEVNGTVMFSIFPGQSDSGKGQKSQELSPTISQLSPFPEYQGRFELGLGQSPVCSNYSFADQCYGLYATYGAQATAVGMTLFFLLLFLISVVKHGRMLLPLSMTADGPIYVNAKQFNGILRRRKARAKAEKENKLTKLRKPYLHESRHLHAMRRARGSGGRFLNTKNQVNGQASSTDCKSKSMPPPARPTTSPSSEILQSDSSNPHSRSGGGSSFSGSEVTSIYGRDDLDHFNSTDHLHSSMIHPLSSMIDGEHQISIIHGKWGPAANGCCNLLKI</sequence>
<feature type="compositionally biased region" description="Polar residues" evidence="9">
    <location>
        <begin position="277"/>
        <end position="287"/>
    </location>
</feature>
<keyword evidence="10" id="KW-0472">Membrane</keyword>
<keyword evidence="3 8" id="KW-0238">DNA-binding</keyword>
<evidence type="ECO:0000256" key="5">
    <source>
        <dbReference type="ARBA" id="ARBA00023163"/>
    </source>
</evidence>
<keyword evidence="10" id="KW-0812">Transmembrane</keyword>
<evidence type="ECO:0000313" key="12">
    <source>
        <dbReference type="Proteomes" id="UP000092600"/>
    </source>
</evidence>
<keyword evidence="10" id="KW-1133">Transmembrane helix</keyword>
<dbReference type="Gene3D" id="6.10.250.2430">
    <property type="match status" value="1"/>
</dbReference>
<keyword evidence="2 8" id="KW-0805">Transcription regulation</keyword>
<dbReference type="InterPro" id="IPR018362">
    <property type="entry name" value="CCAAT-binding_factor_CS"/>
</dbReference>
<dbReference type="PROSITE" id="PS00686">
    <property type="entry name" value="NFYA_HAP2_1"/>
    <property type="match status" value="1"/>
</dbReference>
<evidence type="ECO:0000313" key="11">
    <source>
        <dbReference type="EMBL" id="OAY73288.1"/>
    </source>
</evidence>
<evidence type="ECO:0000256" key="10">
    <source>
        <dbReference type="SAM" id="Phobius"/>
    </source>
</evidence>
<reference evidence="11 12" key="1">
    <citation type="journal article" date="2016" name="DNA Res.">
        <title>The draft genome of MD-2 pineapple using hybrid error correction of long reads.</title>
        <authorList>
            <person name="Redwan R.M."/>
            <person name="Saidin A."/>
            <person name="Kumar S.V."/>
        </authorList>
    </citation>
    <scope>NUCLEOTIDE SEQUENCE [LARGE SCALE GENOMIC DNA]</scope>
    <source>
        <strain evidence="12">cv. MD2</strain>
        <tissue evidence="11">Leaf</tissue>
    </source>
</reference>
<dbReference type="PRINTS" id="PR00616">
    <property type="entry name" value="CCAATSUBUNTB"/>
</dbReference>
<feature type="transmembrane region" description="Helical" evidence="10">
    <location>
        <begin position="145"/>
        <end position="170"/>
    </location>
</feature>
<dbReference type="Proteomes" id="UP000092600">
    <property type="component" value="Unassembled WGS sequence"/>
</dbReference>
<comment type="subunit">
    <text evidence="7">Heterotrimeric transcription factor composed of three components, NF-YA, NF-YB and NF-YC. NF-YB and NF-YC must interact and dimerize for NF-YA association and DNA binding.</text>
</comment>
<dbReference type="GO" id="GO:0016602">
    <property type="term" value="C:CCAAT-binding factor complex"/>
    <property type="evidence" value="ECO:0007669"/>
    <property type="project" value="InterPro"/>
</dbReference>
<keyword evidence="6 8" id="KW-0539">Nucleus</keyword>
<proteinExistence type="inferred from homology"/>
<dbReference type="GO" id="GO:0003700">
    <property type="term" value="F:DNA-binding transcription factor activity"/>
    <property type="evidence" value="ECO:0007669"/>
    <property type="project" value="UniProtKB-UniRule"/>
</dbReference>
<evidence type="ECO:0000256" key="6">
    <source>
        <dbReference type="ARBA" id="ARBA00023242"/>
    </source>
</evidence>
<dbReference type="STRING" id="4615.A0A199V8E8"/>
<dbReference type="GO" id="GO:0003677">
    <property type="term" value="F:DNA binding"/>
    <property type="evidence" value="ECO:0007669"/>
    <property type="project" value="UniProtKB-KW"/>
</dbReference>
<dbReference type="InterPro" id="IPR001289">
    <property type="entry name" value="NFYA"/>
</dbReference>
<dbReference type="PANTHER" id="PTHR12632">
    <property type="entry name" value="TRANSCRIPTION FACTOR NF-Y ALPHA-RELATED"/>
    <property type="match status" value="1"/>
</dbReference>
<feature type="compositionally biased region" description="Polar residues" evidence="9">
    <location>
        <begin position="245"/>
        <end position="258"/>
    </location>
</feature>
<dbReference type="SMART" id="SM00521">
    <property type="entry name" value="CBF"/>
    <property type="match status" value="1"/>
</dbReference>
<feature type="region of interest" description="Disordered" evidence="9">
    <location>
        <begin position="206"/>
        <end position="301"/>
    </location>
</feature>
<evidence type="ECO:0000256" key="1">
    <source>
        <dbReference type="ARBA" id="ARBA00004123"/>
    </source>
</evidence>
<gene>
    <name evidence="11" type="ORF">ACMD2_02809</name>
</gene>
<comment type="function">
    <text evidence="8">Component of the sequence-specific heterotrimeric transcription factor (NF-Y) which specifically recognizes a 5'-CCAAT-3' box motif found in the promoters of its target genes.</text>
</comment>
<dbReference type="AlphaFoldDB" id="A0A199V8E8"/>
<evidence type="ECO:0000256" key="9">
    <source>
        <dbReference type="SAM" id="MobiDB-lite"/>
    </source>
</evidence>
<keyword evidence="5 8" id="KW-0804">Transcription</keyword>
<evidence type="ECO:0000256" key="7">
    <source>
        <dbReference type="ARBA" id="ARBA00025911"/>
    </source>
</evidence>
<evidence type="ECO:0000256" key="8">
    <source>
        <dbReference type="RuleBase" id="RU367155"/>
    </source>
</evidence>
<comment type="similarity">
    <text evidence="8">Belongs to the NFYA/HAP2 subunit family.</text>
</comment>
<dbReference type="EMBL" id="LSRQ01002777">
    <property type="protein sequence ID" value="OAY73288.1"/>
    <property type="molecule type" value="Genomic_DNA"/>
</dbReference>
<dbReference type="PROSITE" id="PS51152">
    <property type="entry name" value="NFYA_HAP2_2"/>
    <property type="match status" value="1"/>
</dbReference>
<comment type="subcellular location">
    <subcellularLocation>
        <location evidence="1 8">Nucleus</location>
    </subcellularLocation>
</comment>
<keyword evidence="4" id="KW-0010">Activator</keyword>
<dbReference type="Pfam" id="PF02045">
    <property type="entry name" value="CBFB_NFYA"/>
    <property type="match status" value="1"/>
</dbReference>
<accession>A0A199V8E8</accession>
<evidence type="ECO:0000256" key="4">
    <source>
        <dbReference type="ARBA" id="ARBA00023159"/>
    </source>
</evidence>
<comment type="caution">
    <text evidence="11">The sequence shown here is derived from an EMBL/GenBank/DDBJ whole genome shotgun (WGS) entry which is preliminary data.</text>
</comment>